<comment type="caution">
    <text evidence="1">The sequence shown here is derived from an EMBL/GenBank/DDBJ whole genome shotgun (WGS) entry which is preliminary data.</text>
</comment>
<organism evidence="1 2">
    <name type="scientific">Leucogyrophana mollusca</name>
    <dbReference type="NCBI Taxonomy" id="85980"/>
    <lineage>
        <taxon>Eukaryota</taxon>
        <taxon>Fungi</taxon>
        <taxon>Dikarya</taxon>
        <taxon>Basidiomycota</taxon>
        <taxon>Agaricomycotina</taxon>
        <taxon>Agaricomycetes</taxon>
        <taxon>Agaricomycetidae</taxon>
        <taxon>Boletales</taxon>
        <taxon>Boletales incertae sedis</taxon>
        <taxon>Leucogyrophana</taxon>
    </lineage>
</organism>
<gene>
    <name evidence="1" type="ORF">BV22DRAFT_742261</name>
</gene>
<proteinExistence type="predicted"/>
<dbReference type="Proteomes" id="UP000790709">
    <property type="component" value="Unassembled WGS sequence"/>
</dbReference>
<dbReference type="EMBL" id="MU266534">
    <property type="protein sequence ID" value="KAH7921268.1"/>
    <property type="molecule type" value="Genomic_DNA"/>
</dbReference>
<evidence type="ECO:0000313" key="2">
    <source>
        <dbReference type="Proteomes" id="UP000790709"/>
    </source>
</evidence>
<keyword evidence="2" id="KW-1185">Reference proteome</keyword>
<accession>A0ACB8B8N8</accession>
<sequence>MDDDETVRGICECTIGSVAASSGVFVPLDRPSRRTSSRCRSFSLSSCPRTRSSLSIPKGLVIPQPTPTTELNICASRSHLAKHYRRRNASTLELHESRSNRRVRSWDAIYNTSVEGLRGVPADFG</sequence>
<name>A0ACB8B8N8_9AGAM</name>
<evidence type="ECO:0000313" key="1">
    <source>
        <dbReference type="EMBL" id="KAH7921268.1"/>
    </source>
</evidence>
<protein>
    <submittedName>
        <fullName evidence="1">Uncharacterized protein</fullName>
    </submittedName>
</protein>
<reference evidence="1" key="1">
    <citation type="journal article" date="2021" name="New Phytol.">
        <title>Evolutionary innovations through gain and loss of genes in the ectomycorrhizal Boletales.</title>
        <authorList>
            <person name="Wu G."/>
            <person name="Miyauchi S."/>
            <person name="Morin E."/>
            <person name="Kuo A."/>
            <person name="Drula E."/>
            <person name="Varga T."/>
            <person name="Kohler A."/>
            <person name="Feng B."/>
            <person name="Cao Y."/>
            <person name="Lipzen A."/>
            <person name="Daum C."/>
            <person name="Hundley H."/>
            <person name="Pangilinan J."/>
            <person name="Johnson J."/>
            <person name="Barry K."/>
            <person name="LaButti K."/>
            <person name="Ng V."/>
            <person name="Ahrendt S."/>
            <person name="Min B."/>
            <person name="Choi I.G."/>
            <person name="Park H."/>
            <person name="Plett J.M."/>
            <person name="Magnuson J."/>
            <person name="Spatafora J.W."/>
            <person name="Nagy L.G."/>
            <person name="Henrissat B."/>
            <person name="Grigoriev I.V."/>
            <person name="Yang Z.L."/>
            <person name="Xu J."/>
            <person name="Martin F.M."/>
        </authorList>
    </citation>
    <scope>NUCLEOTIDE SEQUENCE</scope>
    <source>
        <strain evidence="1">KUC20120723A-06</strain>
    </source>
</reference>